<feature type="region of interest" description="Disordered" evidence="5">
    <location>
        <begin position="173"/>
        <end position="204"/>
    </location>
</feature>
<evidence type="ECO:0000313" key="7">
    <source>
        <dbReference type="EMBL" id="GBG67238.1"/>
    </source>
</evidence>
<dbReference type="Gene3D" id="2.40.70.10">
    <property type="entry name" value="Acid Proteases"/>
    <property type="match status" value="1"/>
</dbReference>
<proteinExistence type="predicted"/>
<dbReference type="InterPro" id="IPR050951">
    <property type="entry name" value="Retrovirus_Pol_polyprotein"/>
</dbReference>
<dbReference type="OrthoDB" id="7697376at2759"/>
<accession>A0A388KB04</accession>
<dbReference type="CDD" id="cd00303">
    <property type="entry name" value="retropepsin_like"/>
    <property type="match status" value="1"/>
</dbReference>
<dbReference type="Pfam" id="PF17921">
    <property type="entry name" value="Integrase_H2C2"/>
    <property type="match status" value="1"/>
</dbReference>
<feature type="region of interest" description="Disordered" evidence="5">
    <location>
        <begin position="431"/>
        <end position="450"/>
    </location>
</feature>
<sequence length="1785" mass="199772">MDGMDSNEDFRRGAAEWLQTIEEGGRRLQEVVDILCSSQGGQLGTVGGTDSLALWLEDMMQAMLDIIWELEEGPAPSLDEFVDWHRAGLLMHGCYDIFRIGQDRCAALQEGLMGYFDGLTPTSPATTNEEISGNNSFYIDNECKDNDSNDIINGGNNSLNIKNGCNDNHNNDNINSGGGGNNTNDDADKTNNNDINSNNDNNNNNRFEDINYSLFGVTVTNDNCGAIGIAGVADNDSTNSNTHSNDSQGYSDEAMDDMEIDRGCSRASRAAVWQRMGVASPPSIAGDSMSWSRLEELDPLTFADFQWMPLPLSGQLPKSHCNVLMAQLRDYLHIAIPTPLVDAGAEVVDLHDYVAKIDREFKTQRLEMLAGTWDDDRAGFERGVEILAAKLELRKLAYAVENEVLSGRVARVEQSFLRAWNLSDAHLRDHVPANAGPSLPPPPPADHIGPSRAARCQALDVNEEEREELEQAITTITTSMHLQPPRQVRQPRRAQVPAVGRQYTVLAPIASHLWVERTCQAFKHSIWRMDTGNHLVPISVKAYQFLAGLSNDDVRKCRDIAYKGQLKYCGRGNPTFKPTDVTFPAMTFIGPNKCGDREPAMWHKKICQPPSLDLRNLRKVWNRKCRAIAYKGQLKYCGRGNPTFKPTDLTLPVMTYIGPNKCGDREPAMWHKKICQPPSLDLRNLRKEDYLGALITKFGLSDDVTRFMVEAYKEDPVTMDMICKLESDDKATSDEFVMVDGLLFLEKAGFKRLVVLFRDILRSLFLGECHDATGHFGYKKTYASLVHRFWRPNMLVNAKTYVQTRQVCQRDKLQTQAPLGLLKPLPIPAGPGQSISMDFMDTLVTSKNGKRHIFVIVDRFTKYTRLIAMPETARTEHVVKLFMDNWVRDFGLPKTIVSDRDVQFTSEMWKKAAEQMGSQLQMTSGNHPEANGQAKQMNRVVQHLLRHYIKPSQNDWDKKLPLIASLYNNAVHSTTDVSPNQLHLGWKPRSASLKTGLPQPLEPLNLVSSTPKRERTNLIVGIGSGLLVVLLGGVLITVILYRQKEPARKRSHHVEQVPFNAMSGRSGTTRSSGRSQSRSHSHSGSRSRSRSRSQENDWSPQLVSVPWGSLGGDLGSLSDSPIHYSCEEIQDATLNFTHEKIGQGGYGIVYKATLRNVDLAQAAPRPDAGKSSNAASPRQLEQRLDHVLAMLGDISTFVAPASISEQLDTLKSEVRQLHQPPENDGSTSASRQYKMPTFRIEKFDDYTHQDPLTWWQGFTMELQIHQVPDHLYISALFLNAKGRCQIWLSHMATIHNVQVADLHKKISWKDMTTEWKNRFIVDDASTLAINRLFAMTEDNTPTCDWLTKWQKFVETPDLDLPFSHLRREFYNWSCAALNLALGDREQYTTFAEIIDKAREIITTNRAAAHEKFVWQPAYVEKGKFGPRPQPVAAVQPDNLVEDPAATPASREGDRVAALDRGRIQVPQPIRLLLLVQQHQAQDLPMPTRSRQGGCSTSNQLGKLSCTGGEATPPLTPPDLAALLTASYTSGENADVASPRFTYEDYAVHLVPPLDQPLHMQDSTACTISSPSATDSAASPPTFPGDSMSWSRLEKLDPLTFADLQWMPLPPSNRLPKPHCNVLMAQLRDYLHTAVPTPLMDAGVGVVDLHDYLAKIDREFKTQRYATNDAPLLYIRIQIGEATCSALIDCRAPRNYMSQDFLVRAGLGPRVRRKSQPTQVTLVNGHTHKSIDRCIDSVPVYFAPHGNEAVSFDILDTKFDMILGMSWLQSKDHPVNFYRRTIHIRD</sequence>
<dbReference type="InterPro" id="IPR041588">
    <property type="entry name" value="Integrase_H2C2"/>
</dbReference>
<feature type="compositionally biased region" description="Low complexity" evidence="5">
    <location>
        <begin position="234"/>
        <end position="247"/>
    </location>
</feature>
<evidence type="ECO:0000256" key="1">
    <source>
        <dbReference type="ARBA" id="ARBA00022679"/>
    </source>
</evidence>
<dbReference type="SUPFAM" id="SSF53098">
    <property type="entry name" value="Ribonuclease H-like"/>
    <property type="match status" value="1"/>
</dbReference>
<dbReference type="Pfam" id="PF00665">
    <property type="entry name" value="rve"/>
    <property type="match status" value="1"/>
</dbReference>
<evidence type="ECO:0000256" key="4">
    <source>
        <dbReference type="ARBA" id="ARBA00022759"/>
    </source>
</evidence>
<feature type="compositionally biased region" description="Low complexity" evidence="5">
    <location>
        <begin position="1063"/>
        <end position="1076"/>
    </location>
</feature>
<feature type="compositionally biased region" description="Low complexity" evidence="5">
    <location>
        <begin position="192"/>
        <end position="204"/>
    </location>
</feature>
<keyword evidence="4" id="KW-0378">Hydrolase</keyword>
<evidence type="ECO:0000256" key="5">
    <source>
        <dbReference type="SAM" id="MobiDB-lite"/>
    </source>
</evidence>
<evidence type="ECO:0000313" key="8">
    <source>
        <dbReference type="Proteomes" id="UP000265515"/>
    </source>
</evidence>
<evidence type="ECO:0000259" key="6">
    <source>
        <dbReference type="PROSITE" id="PS50994"/>
    </source>
</evidence>
<protein>
    <recommendedName>
        <fullName evidence="6">Integrase catalytic domain-containing protein</fullName>
    </recommendedName>
</protein>
<feature type="compositionally biased region" description="Low complexity" evidence="5">
    <location>
        <begin position="1566"/>
        <end position="1579"/>
    </location>
</feature>
<dbReference type="GO" id="GO:0003676">
    <property type="term" value="F:nucleic acid binding"/>
    <property type="evidence" value="ECO:0007669"/>
    <property type="project" value="InterPro"/>
</dbReference>
<dbReference type="InterPro" id="IPR036397">
    <property type="entry name" value="RNaseH_sf"/>
</dbReference>
<organism evidence="7 8">
    <name type="scientific">Chara braunii</name>
    <name type="common">Braun's stonewort</name>
    <dbReference type="NCBI Taxonomy" id="69332"/>
    <lineage>
        <taxon>Eukaryota</taxon>
        <taxon>Viridiplantae</taxon>
        <taxon>Streptophyta</taxon>
        <taxon>Charophyceae</taxon>
        <taxon>Charales</taxon>
        <taxon>Characeae</taxon>
        <taxon>Chara</taxon>
    </lineage>
</organism>
<dbReference type="Proteomes" id="UP000265515">
    <property type="component" value="Unassembled WGS sequence"/>
</dbReference>
<dbReference type="PROSITE" id="PS50994">
    <property type="entry name" value="INTEGRASE"/>
    <property type="match status" value="1"/>
</dbReference>
<feature type="region of interest" description="Disordered" evidence="5">
    <location>
        <begin position="1564"/>
        <end position="1585"/>
    </location>
</feature>
<feature type="compositionally biased region" description="Basic residues" evidence="5">
    <location>
        <begin position="1077"/>
        <end position="1091"/>
    </location>
</feature>
<name>A0A388KB04_CHABU</name>
<dbReference type="InterPro" id="IPR021109">
    <property type="entry name" value="Peptidase_aspartic_dom_sf"/>
</dbReference>
<dbReference type="EMBL" id="BFEA01000085">
    <property type="protein sequence ID" value="GBG67238.1"/>
    <property type="molecule type" value="Genomic_DNA"/>
</dbReference>
<comment type="caution">
    <text evidence="7">The sequence shown here is derived from an EMBL/GenBank/DDBJ whole genome shotgun (WGS) entry which is preliminary data.</text>
</comment>
<dbReference type="Gene3D" id="1.10.340.70">
    <property type="match status" value="1"/>
</dbReference>
<keyword evidence="3" id="KW-0540">Nuclease</keyword>
<gene>
    <name evidence="7" type="ORF">CBR_g88526</name>
</gene>
<dbReference type="InterPro" id="IPR001584">
    <property type="entry name" value="Integrase_cat-core"/>
</dbReference>
<keyword evidence="1" id="KW-0808">Transferase</keyword>
<dbReference type="GO" id="GO:0015074">
    <property type="term" value="P:DNA integration"/>
    <property type="evidence" value="ECO:0007669"/>
    <property type="project" value="InterPro"/>
</dbReference>
<feature type="domain" description="Integrase catalytic" evidence="6">
    <location>
        <begin position="827"/>
        <end position="987"/>
    </location>
</feature>
<dbReference type="Gene3D" id="3.30.420.10">
    <property type="entry name" value="Ribonuclease H-like superfamily/Ribonuclease H"/>
    <property type="match status" value="1"/>
</dbReference>
<evidence type="ECO:0000256" key="3">
    <source>
        <dbReference type="ARBA" id="ARBA00022722"/>
    </source>
</evidence>
<keyword evidence="4" id="KW-0255">Endonuclease</keyword>
<dbReference type="InterPro" id="IPR012337">
    <property type="entry name" value="RNaseH-like_sf"/>
</dbReference>
<dbReference type="PANTHER" id="PTHR37984:SF5">
    <property type="entry name" value="PROTEIN NYNRIN-LIKE"/>
    <property type="match status" value="1"/>
</dbReference>
<dbReference type="Gramene" id="GBG67238">
    <property type="protein sequence ID" value="GBG67238"/>
    <property type="gene ID" value="CBR_g88526"/>
</dbReference>
<dbReference type="Gene3D" id="3.30.200.20">
    <property type="entry name" value="Phosphorylase Kinase, domain 1"/>
    <property type="match status" value="1"/>
</dbReference>
<evidence type="ECO:0000256" key="2">
    <source>
        <dbReference type="ARBA" id="ARBA00022695"/>
    </source>
</evidence>
<feature type="region of interest" description="Disordered" evidence="5">
    <location>
        <begin position="232"/>
        <end position="252"/>
    </location>
</feature>
<dbReference type="PANTHER" id="PTHR37984">
    <property type="entry name" value="PROTEIN CBG26694"/>
    <property type="match status" value="1"/>
</dbReference>
<keyword evidence="2" id="KW-0548">Nucleotidyltransferase</keyword>
<feature type="region of interest" description="Disordered" evidence="5">
    <location>
        <begin position="1050"/>
        <end position="1100"/>
    </location>
</feature>
<keyword evidence="8" id="KW-1185">Reference proteome</keyword>
<reference evidence="7 8" key="1">
    <citation type="journal article" date="2018" name="Cell">
        <title>The Chara Genome: Secondary Complexity and Implications for Plant Terrestrialization.</title>
        <authorList>
            <person name="Nishiyama T."/>
            <person name="Sakayama H."/>
            <person name="Vries J.D."/>
            <person name="Buschmann H."/>
            <person name="Saint-Marcoux D."/>
            <person name="Ullrich K.K."/>
            <person name="Haas F.B."/>
            <person name="Vanderstraeten L."/>
            <person name="Becker D."/>
            <person name="Lang D."/>
            <person name="Vosolsobe S."/>
            <person name="Rombauts S."/>
            <person name="Wilhelmsson P.K.I."/>
            <person name="Janitza P."/>
            <person name="Kern R."/>
            <person name="Heyl A."/>
            <person name="Rumpler F."/>
            <person name="Villalobos L.I.A.C."/>
            <person name="Clay J.M."/>
            <person name="Skokan R."/>
            <person name="Toyoda A."/>
            <person name="Suzuki Y."/>
            <person name="Kagoshima H."/>
            <person name="Schijlen E."/>
            <person name="Tajeshwar N."/>
            <person name="Catarino B."/>
            <person name="Hetherington A.J."/>
            <person name="Saltykova A."/>
            <person name="Bonnot C."/>
            <person name="Breuninger H."/>
            <person name="Symeonidi A."/>
            <person name="Radhakrishnan G.V."/>
            <person name="Van Nieuwerburgh F."/>
            <person name="Deforce D."/>
            <person name="Chang C."/>
            <person name="Karol K.G."/>
            <person name="Hedrich R."/>
            <person name="Ulvskov P."/>
            <person name="Glockner G."/>
            <person name="Delwiche C.F."/>
            <person name="Petrasek J."/>
            <person name="Van de Peer Y."/>
            <person name="Friml J."/>
            <person name="Beilby M."/>
            <person name="Dolan L."/>
            <person name="Kohara Y."/>
            <person name="Sugano S."/>
            <person name="Fujiyama A."/>
            <person name="Delaux P.-M."/>
            <person name="Quint M."/>
            <person name="TheiBen G."/>
            <person name="Hagemann M."/>
            <person name="Harholt J."/>
            <person name="Dunand C."/>
            <person name="Zachgo S."/>
            <person name="Langdale J."/>
            <person name="Maumus F."/>
            <person name="Straeten D.V.D."/>
            <person name="Gould S.B."/>
            <person name="Rensing S.A."/>
        </authorList>
    </citation>
    <scope>NUCLEOTIDE SEQUENCE [LARGE SCALE GENOMIC DNA]</scope>
    <source>
        <strain evidence="7 8">S276</strain>
    </source>
</reference>